<feature type="non-terminal residue" evidence="14">
    <location>
        <position position="1"/>
    </location>
</feature>
<keyword evidence="3 12" id="KW-0813">Transport</keyword>
<keyword evidence="8 12" id="KW-0406">Ion transport</keyword>
<name>A0A0M4ESP7_DROBS</name>
<sequence length="479" mass="54931">FVAYLKEYCRNCSMMGFAYIANHNLHPTERLFWLICVLLSSMGVYHLTNMYRQEFNLRAVSIVYESISPFESIKFPTVSVCEITFTHELNEDLEQLVKSLGTGVLDAYNFELEQMLTKMMYPYQYTDGKLTSTCDAFDKCDKCAKCLPDGYRQLVEQYTSNCTEIFMQCKLSDREFDCCQHFLPLYTPFGKCFLLNSLQNNQPNSPHWLPALLDPSYQRAVMHLSTNRSVHVGLQNEEDLPHKWLPGVGALVPNGQALYLRFNSELMANDADMKEVSVESRACYMPEELQSQSVYNAYSFSSCMSDCTRAYQLELCNCTPYFMNPIDETKTLDCDLAGLFCLESYGMLHPTMLKVQRFESLATPCECLPSCSEGDIISVYQEVKSSVQLSLQQLYNFINCCFHCSQGVESFTNLTLVMPNWPAGQYRRQVLRTTMDLVVSMGGILGLFLGASILSLIEFIYYFSIRAFNSYLTRKRNEK</sequence>
<evidence type="ECO:0000313" key="15">
    <source>
        <dbReference type="Proteomes" id="UP000494163"/>
    </source>
</evidence>
<keyword evidence="11 12" id="KW-0407">Ion channel</keyword>
<evidence type="ECO:0000256" key="1">
    <source>
        <dbReference type="ARBA" id="ARBA00004141"/>
    </source>
</evidence>
<evidence type="ECO:0000256" key="10">
    <source>
        <dbReference type="ARBA" id="ARBA00023201"/>
    </source>
</evidence>
<evidence type="ECO:0000256" key="4">
    <source>
        <dbReference type="ARBA" id="ARBA00022461"/>
    </source>
</evidence>
<evidence type="ECO:0000256" key="13">
    <source>
        <dbReference type="SAM" id="Phobius"/>
    </source>
</evidence>
<feature type="transmembrane region" description="Helical" evidence="13">
    <location>
        <begin position="437"/>
        <end position="463"/>
    </location>
</feature>
<evidence type="ECO:0000256" key="11">
    <source>
        <dbReference type="ARBA" id="ARBA00023303"/>
    </source>
</evidence>
<proteinExistence type="inferred from homology"/>
<accession>A0A0M4ESP7</accession>
<dbReference type="InterPro" id="IPR001873">
    <property type="entry name" value="ENaC"/>
</dbReference>
<evidence type="ECO:0000256" key="2">
    <source>
        <dbReference type="ARBA" id="ARBA00007193"/>
    </source>
</evidence>
<dbReference type="OMA" id="FSCHENG"/>
<evidence type="ECO:0000256" key="5">
    <source>
        <dbReference type="ARBA" id="ARBA00022692"/>
    </source>
</evidence>
<dbReference type="Proteomes" id="UP000494163">
    <property type="component" value="Chromosome 3R"/>
</dbReference>
<dbReference type="PANTHER" id="PTHR11690:SF157">
    <property type="entry name" value="PICKPOCKET 15"/>
    <property type="match status" value="1"/>
</dbReference>
<dbReference type="EMBL" id="CP012526">
    <property type="protein sequence ID" value="ALC45692.1"/>
    <property type="molecule type" value="Genomic_DNA"/>
</dbReference>
<keyword evidence="4 12" id="KW-0894">Sodium channel</keyword>
<protein>
    <submittedName>
        <fullName evidence="14">CG14239</fullName>
    </submittedName>
</protein>
<dbReference type="PANTHER" id="PTHR11690">
    <property type="entry name" value="AMILORIDE-SENSITIVE SODIUM CHANNEL-RELATED"/>
    <property type="match status" value="1"/>
</dbReference>
<evidence type="ECO:0000256" key="6">
    <source>
        <dbReference type="ARBA" id="ARBA00022989"/>
    </source>
</evidence>
<keyword evidence="6 13" id="KW-1133">Transmembrane helix</keyword>
<dbReference type="AlphaFoldDB" id="A0A0M4ESP7"/>
<keyword evidence="9 13" id="KW-0472">Membrane</keyword>
<dbReference type="OrthoDB" id="5874059at2759"/>
<keyword evidence="5 12" id="KW-0812">Transmembrane</keyword>
<organism evidence="14 15">
    <name type="scientific">Drosophila busckii</name>
    <name type="common">Fruit fly</name>
    <dbReference type="NCBI Taxonomy" id="30019"/>
    <lineage>
        <taxon>Eukaryota</taxon>
        <taxon>Metazoa</taxon>
        <taxon>Ecdysozoa</taxon>
        <taxon>Arthropoda</taxon>
        <taxon>Hexapoda</taxon>
        <taxon>Insecta</taxon>
        <taxon>Pterygota</taxon>
        <taxon>Neoptera</taxon>
        <taxon>Endopterygota</taxon>
        <taxon>Diptera</taxon>
        <taxon>Brachycera</taxon>
        <taxon>Muscomorpha</taxon>
        <taxon>Ephydroidea</taxon>
        <taxon>Drosophilidae</taxon>
        <taxon>Drosophila</taxon>
    </lineage>
</organism>
<dbReference type="GO" id="GO:0005886">
    <property type="term" value="C:plasma membrane"/>
    <property type="evidence" value="ECO:0007669"/>
    <property type="project" value="TreeGrafter"/>
</dbReference>
<evidence type="ECO:0000256" key="7">
    <source>
        <dbReference type="ARBA" id="ARBA00023053"/>
    </source>
</evidence>
<keyword evidence="10 12" id="KW-0739">Sodium transport</keyword>
<dbReference type="GO" id="GO:0015280">
    <property type="term" value="F:ligand-gated sodium channel activity"/>
    <property type="evidence" value="ECO:0007669"/>
    <property type="project" value="TreeGrafter"/>
</dbReference>
<dbReference type="Gene3D" id="1.10.287.770">
    <property type="entry name" value="YojJ-like"/>
    <property type="match status" value="1"/>
</dbReference>
<gene>
    <name evidence="14" type="ORF">Dbus_chr3Rg442</name>
</gene>
<keyword evidence="7" id="KW-0915">Sodium</keyword>
<evidence type="ECO:0000256" key="9">
    <source>
        <dbReference type="ARBA" id="ARBA00023136"/>
    </source>
</evidence>
<dbReference type="Gene3D" id="2.60.470.10">
    <property type="entry name" value="Acid-sensing ion channels like domains"/>
    <property type="match status" value="1"/>
</dbReference>
<evidence type="ECO:0000256" key="3">
    <source>
        <dbReference type="ARBA" id="ARBA00022448"/>
    </source>
</evidence>
<reference evidence="14 15" key="1">
    <citation type="submission" date="2015-08" db="EMBL/GenBank/DDBJ databases">
        <title>Ancestral chromatin configuration constrains chromatin evolution on differentiating sex chromosomes in Drosophila.</title>
        <authorList>
            <person name="Zhou Q."/>
            <person name="Bachtrog D."/>
        </authorList>
    </citation>
    <scope>NUCLEOTIDE SEQUENCE [LARGE SCALE GENOMIC DNA]</scope>
    <source>
        <tissue evidence="14">Whole larvae</tissue>
    </source>
</reference>
<keyword evidence="15" id="KW-1185">Reference proteome</keyword>
<evidence type="ECO:0000313" key="14">
    <source>
        <dbReference type="EMBL" id="ALC45692.1"/>
    </source>
</evidence>
<comment type="subcellular location">
    <subcellularLocation>
        <location evidence="1">Membrane</location>
        <topology evidence="1">Multi-pass membrane protein</topology>
    </subcellularLocation>
</comment>
<dbReference type="Pfam" id="PF00858">
    <property type="entry name" value="ASC"/>
    <property type="match status" value="1"/>
</dbReference>
<feature type="non-terminal residue" evidence="14">
    <location>
        <position position="479"/>
    </location>
</feature>
<feature type="transmembrane region" description="Helical" evidence="13">
    <location>
        <begin position="31"/>
        <end position="48"/>
    </location>
</feature>
<comment type="similarity">
    <text evidence="2 12">Belongs to the amiloride-sensitive sodium channel (TC 1.A.6) family.</text>
</comment>
<evidence type="ECO:0000256" key="12">
    <source>
        <dbReference type="RuleBase" id="RU000679"/>
    </source>
</evidence>
<dbReference type="PRINTS" id="PR01078">
    <property type="entry name" value="AMINACHANNEL"/>
</dbReference>
<evidence type="ECO:0000256" key="8">
    <source>
        <dbReference type="ARBA" id="ARBA00023065"/>
    </source>
</evidence>